<evidence type="ECO:0000313" key="1">
    <source>
        <dbReference type="EMBL" id="MFC5423796.1"/>
    </source>
</evidence>
<dbReference type="Proteomes" id="UP001596053">
    <property type="component" value="Unassembled WGS sequence"/>
</dbReference>
<protein>
    <recommendedName>
        <fullName evidence="3">Helix-turn-helix domain-containing protein</fullName>
    </recommendedName>
</protein>
<dbReference type="EMBL" id="JBHSLW010000119">
    <property type="protein sequence ID" value="MFC5423796.1"/>
    <property type="molecule type" value="Genomic_DNA"/>
</dbReference>
<keyword evidence="2" id="KW-1185">Reference proteome</keyword>
<evidence type="ECO:0008006" key="3">
    <source>
        <dbReference type="Google" id="ProtNLM"/>
    </source>
</evidence>
<reference evidence="2" key="1">
    <citation type="journal article" date="2019" name="Int. J. Syst. Evol. Microbiol.">
        <title>The Global Catalogue of Microorganisms (GCM) 10K type strain sequencing project: providing services to taxonomists for standard genome sequencing and annotation.</title>
        <authorList>
            <consortium name="The Broad Institute Genomics Platform"/>
            <consortium name="The Broad Institute Genome Sequencing Center for Infectious Disease"/>
            <person name="Wu L."/>
            <person name="Ma J."/>
        </authorList>
    </citation>
    <scope>NUCLEOTIDE SEQUENCE [LARGE SCALE GENOMIC DNA]</scope>
    <source>
        <strain evidence="2">NCAIM B.01391</strain>
    </source>
</reference>
<accession>A0ABW0IZP8</accession>
<dbReference type="RefSeq" id="WP_377801851.1">
    <property type="nucleotide sequence ID" value="NZ_JBHSLW010000119.1"/>
</dbReference>
<evidence type="ECO:0000313" key="2">
    <source>
        <dbReference type="Proteomes" id="UP001596053"/>
    </source>
</evidence>
<name>A0ABW0IZP8_9HYPH</name>
<sequence length="125" mass="13430">MTDKRTASLACLAPKAGAQSLKSEFFAIMPAIEAALKRGVTWKAILADLEANGFAISPETATNYAAQYRRRYRQTGVPGKPGRPRKTDVAAAHVVQRRTVPVLITDGGRPATRSVANLKRPADLA</sequence>
<gene>
    <name evidence="1" type="ORF">ACFPOB_30170</name>
</gene>
<organism evidence="1 2">
    <name type="scientific">Bosea eneae</name>
    <dbReference type="NCBI Taxonomy" id="151454"/>
    <lineage>
        <taxon>Bacteria</taxon>
        <taxon>Pseudomonadati</taxon>
        <taxon>Pseudomonadota</taxon>
        <taxon>Alphaproteobacteria</taxon>
        <taxon>Hyphomicrobiales</taxon>
        <taxon>Boseaceae</taxon>
        <taxon>Bosea</taxon>
    </lineage>
</organism>
<proteinExistence type="predicted"/>
<comment type="caution">
    <text evidence="1">The sequence shown here is derived from an EMBL/GenBank/DDBJ whole genome shotgun (WGS) entry which is preliminary data.</text>
</comment>